<evidence type="ECO:0000259" key="6">
    <source>
        <dbReference type="PROSITE" id="PS50850"/>
    </source>
</evidence>
<evidence type="ECO:0000256" key="3">
    <source>
        <dbReference type="ARBA" id="ARBA00022989"/>
    </source>
</evidence>
<dbReference type="PROSITE" id="PS50850">
    <property type="entry name" value="MFS"/>
    <property type="match status" value="1"/>
</dbReference>
<dbReference type="SUPFAM" id="SSF103473">
    <property type="entry name" value="MFS general substrate transporter"/>
    <property type="match status" value="1"/>
</dbReference>
<feature type="transmembrane region" description="Helical" evidence="5">
    <location>
        <begin position="83"/>
        <end position="102"/>
    </location>
</feature>
<dbReference type="PANTHER" id="PTHR42718:SF39">
    <property type="entry name" value="ACTINORHODIN TRANSPORTER-RELATED"/>
    <property type="match status" value="1"/>
</dbReference>
<feature type="transmembrane region" description="Helical" evidence="5">
    <location>
        <begin position="223"/>
        <end position="240"/>
    </location>
</feature>
<feature type="transmembrane region" description="Helical" evidence="5">
    <location>
        <begin position="319"/>
        <end position="341"/>
    </location>
</feature>
<keyword evidence="3 5" id="KW-1133">Transmembrane helix</keyword>
<reference evidence="7 8" key="1">
    <citation type="journal article" date="2019" name="Int. J. Syst. Evol. Microbiol.">
        <title>The Global Catalogue of Microorganisms (GCM) 10K type strain sequencing project: providing services to taxonomists for standard genome sequencing and annotation.</title>
        <authorList>
            <consortium name="The Broad Institute Genomics Platform"/>
            <consortium name="The Broad Institute Genome Sequencing Center for Infectious Disease"/>
            <person name="Wu L."/>
            <person name="Ma J."/>
        </authorList>
    </citation>
    <scope>NUCLEOTIDE SEQUENCE [LARGE SCALE GENOMIC DNA]</scope>
    <source>
        <strain evidence="7 8">JCM 13319</strain>
    </source>
</reference>
<gene>
    <name evidence="7" type="ORF">GCM10009691_06640</name>
</gene>
<dbReference type="Proteomes" id="UP001501791">
    <property type="component" value="Unassembled WGS sequence"/>
</dbReference>
<feature type="transmembrane region" description="Helical" evidence="5">
    <location>
        <begin position="141"/>
        <end position="167"/>
    </location>
</feature>
<comment type="subcellular location">
    <subcellularLocation>
        <location evidence="1">Cell membrane</location>
        <topology evidence="1">Multi-pass membrane protein</topology>
    </subcellularLocation>
</comment>
<evidence type="ECO:0000256" key="5">
    <source>
        <dbReference type="SAM" id="Phobius"/>
    </source>
</evidence>
<feature type="transmembrane region" description="Helical" evidence="5">
    <location>
        <begin position="287"/>
        <end position="313"/>
    </location>
</feature>
<feature type="transmembrane region" description="Helical" evidence="5">
    <location>
        <begin position="51"/>
        <end position="71"/>
    </location>
</feature>
<protein>
    <submittedName>
        <fullName evidence="7">MFS transporter</fullName>
    </submittedName>
</protein>
<dbReference type="InterPro" id="IPR036259">
    <property type="entry name" value="MFS_trans_sf"/>
</dbReference>
<feature type="transmembrane region" description="Helical" evidence="5">
    <location>
        <begin position="173"/>
        <end position="195"/>
    </location>
</feature>
<dbReference type="CDD" id="cd17321">
    <property type="entry name" value="MFS_MMR_MDR_like"/>
    <property type="match status" value="1"/>
</dbReference>
<dbReference type="InterPro" id="IPR011701">
    <property type="entry name" value="MFS"/>
</dbReference>
<feature type="transmembrane region" description="Helical" evidence="5">
    <location>
        <begin position="380"/>
        <end position="400"/>
    </location>
</feature>
<evidence type="ECO:0000313" key="8">
    <source>
        <dbReference type="Proteomes" id="UP001501791"/>
    </source>
</evidence>
<feature type="domain" description="Major facilitator superfamily (MFS) profile" evidence="6">
    <location>
        <begin position="17"/>
        <end position="481"/>
    </location>
</feature>
<keyword evidence="4 5" id="KW-0472">Membrane</keyword>
<name>A0ABN2B670_9MICO</name>
<dbReference type="PANTHER" id="PTHR42718">
    <property type="entry name" value="MAJOR FACILITATOR SUPERFAMILY MULTIDRUG TRANSPORTER MFSC"/>
    <property type="match status" value="1"/>
</dbReference>
<dbReference type="Pfam" id="PF07690">
    <property type="entry name" value="MFS_1"/>
    <property type="match status" value="1"/>
</dbReference>
<proteinExistence type="predicted"/>
<feature type="transmembrane region" description="Helical" evidence="5">
    <location>
        <begin position="108"/>
        <end position="129"/>
    </location>
</feature>
<feature type="transmembrane region" description="Helical" evidence="5">
    <location>
        <begin position="353"/>
        <end position="374"/>
    </location>
</feature>
<evidence type="ECO:0000256" key="2">
    <source>
        <dbReference type="ARBA" id="ARBA00022692"/>
    </source>
</evidence>
<dbReference type="Gene3D" id="1.20.1250.20">
    <property type="entry name" value="MFS general substrate transporter like domains"/>
    <property type="match status" value="1"/>
</dbReference>
<feature type="transmembrane region" description="Helical" evidence="5">
    <location>
        <begin position="429"/>
        <end position="449"/>
    </location>
</feature>
<dbReference type="Gene3D" id="1.20.1720.10">
    <property type="entry name" value="Multidrug resistance protein D"/>
    <property type="match status" value="1"/>
</dbReference>
<keyword evidence="2 5" id="KW-0812">Transmembrane</keyword>
<evidence type="ECO:0000256" key="4">
    <source>
        <dbReference type="ARBA" id="ARBA00023136"/>
    </source>
</evidence>
<evidence type="ECO:0000313" key="7">
    <source>
        <dbReference type="EMBL" id="GAA1533737.1"/>
    </source>
</evidence>
<sequence length="493" mass="51184">MTGTSETPAMSAGQRRILAVMLVPMFMSLLSVSIVNVILPDMQKSIGASNSAIQWVLSGYTLAFGVLLVAAGRAGDLFGRGRLFVAGVSVFALGSLIAGFAPDPVMLNVARIVMGIGSGLLSPQGVGMLQQYFHGKIRGRAFGMFGTIVGVSVGIGPVLGGGLIALLGEEWGWRSAFLINVPIAVAAIVLGRFWLPPSAWRGSAADADHADGSAKARADFDPVGLVLLSLGTLFVMLPFLERSAGAWIYALVPVGAVVIWLWVRWEGRYARRGGAPMVDMILFRTRTFAYGASLTSMYFVGMPGVWVIVALYLQNGLGFPALEAGLMGLPSALLAAVSAQASGRVVLTYGRKMVVLGVGIAIVGVVASALIVLAHEDLGISIWWMLASLGLTGVGQGLAISPNQTLTLADVPVEYAGSSGGVMQTGQRVGTAIGIAIVTALFFVVQGMAGYGAAIVAGFGFIAAVMVFAAIIGIVDLARRRAKDRQRAAVAEG</sequence>
<feature type="transmembrane region" description="Helical" evidence="5">
    <location>
        <begin position="455"/>
        <end position="478"/>
    </location>
</feature>
<dbReference type="InterPro" id="IPR020846">
    <property type="entry name" value="MFS_dom"/>
</dbReference>
<dbReference type="RefSeq" id="WP_346035296.1">
    <property type="nucleotide sequence ID" value="NZ_BAAALY010000003.1"/>
</dbReference>
<evidence type="ECO:0000256" key="1">
    <source>
        <dbReference type="ARBA" id="ARBA00004651"/>
    </source>
</evidence>
<feature type="transmembrane region" description="Helical" evidence="5">
    <location>
        <begin position="246"/>
        <end position="263"/>
    </location>
</feature>
<keyword evidence="8" id="KW-1185">Reference proteome</keyword>
<organism evidence="7 8">
    <name type="scientific">Brevibacterium picturae</name>
    <dbReference type="NCBI Taxonomy" id="260553"/>
    <lineage>
        <taxon>Bacteria</taxon>
        <taxon>Bacillati</taxon>
        <taxon>Actinomycetota</taxon>
        <taxon>Actinomycetes</taxon>
        <taxon>Micrococcales</taxon>
        <taxon>Brevibacteriaceae</taxon>
        <taxon>Brevibacterium</taxon>
    </lineage>
</organism>
<comment type="caution">
    <text evidence="7">The sequence shown here is derived from an EMBL/GenBank/DDBJ whole genome shotgun (WGS) entry which is preliminary data.</text>
</comment>
<accession>A0ABN2B670</accession>
<dbReference type="EMBL" id="BAAALY010000003">
    <property type="protein sequence ID" value="GAA1533737.1"/>
    <property type="molecule type" value="Genomic_DNA"/>
</dbReference>
<feature type="transmembrane region" description="Helical" evidence="5">
    <location>
        <begin position="17"/>
        <end position="39"/>
    </location>
</feature>
<dbReference type="PRINTS" id="PR01036">
    <property type="entry name" value="TCRTETB"/>
</dbReference>